<dbReference type="STRING" id="947166.A0A1D1W3D6"/>
<dbReference type="SUPFAM" id="SSF56672">
    <property type="entry name" value="DNA/RNA polymerases"/>
    <property type="match status" value="1"/>
</dbReference>
<dbReference type="EMBL" id="BDGG01000014">
    <property type="protein sequence ID" value="GAV06658.1"/>
    <property type="molecule type" value="Genomic_DNA"/>
</dbReference>
<comment type="caution">
    <text evidence="1">The sequence shown here is derived from an EMBL/GenBank/DDBJ whole genome shotgun (WGS) entry which is preliminary data.</text>
</comment>
<dbReference type="InterPro" id="IPR043502">
    <property type="entry name" value="DNA/RNA_pol_sf"/>
</dbReference>
<dbReference type="OrthoDB" id="5987432at2759"/>
<gene>
    <name evidence="1" type="primary">RvY_16612</name>
    <name evidence="1" type="synonym">RvY_16612.1</name>
    <name evidence="1" type="ORF">RvY_16612-1</name>
</gene>
<protein>
    <submittedName>
        <fullName evidence="1">Uncharacterized protein</fullName>
    </submittedName>
</protein>
<name>A0A1D1W3D6_RAMVA</name>
<dbReference type="AlphaFoldDB" id="A0A1D1W3D6"/>
<dbReference type="Proteomes" id="UP000186922">
    <property type="component" value="Unassembled WGS sequence"/>
</dbReference>
<sequence length="288" mass="31512">MPSPDYPCPPVWAFLRPVSPFLEVRASPVVNQTGQETIASNALLASPFGPERLPQPRLVKSVTTGTGVSVSAEIIVPVVTSAPNAMPIVSASPSIISRIIPKYSIKSMELKTPLKPDIFGHYLSLRPDPSFANSVMDIISHAADIGYCGPRTARVTHNSLSAKIHKTMLETSVDSEVESLQTCGPFDLPLFDNLICSPLFVVPKKNSEKFIVILNLSVPVGSAINDFIDKDCYSMHYSRIGDTVCYLFTLGKGALMAKLDIKSAFRFIPLRPIDRLPLGYRVDWKVLL</sequence>
<accession>A0A1D1W3D6</accession>
<organism evidence="1 2">
    <name type="scientific">Ramazzottius varieornatus</name>
    <name type="common">Water bear</name>
    <name type="synonym">Tardigrade</name>
    <dbReference type="NCBI Taxonomy" id="947166"/>
    <lineage>
        <taxon>Eukaryota</taxon>
        <taxon>Metazoa</taxon>
        <taxon>Ecdysozoa</taxon>
        <taxon>Tardigrada</taxon>
        <taxon>Eutardigrada</taxon>
        <taxon>Parachela</taxon>
        <taxon>Hypsibioidea</taxon>
        <taxon>Ramazzottiidae</taxon>
        <taxon>Ramazzottius</taxon>
    </lineage>
</organism>
<proteinExistence type="predicted"/>
<evidence type="ECO:0000313" key="1">
    <source>
        <dbReference type="EMBL" id="GAV06658.1"/>
    </source>
</evidence>
<evidence type="ECO:0000313" key="2">
    <source>
        <dbReference type="Proteomes" id="UP000186922"/>
    </source>
</evidence>
<reference evidence="1 2" key="1">
    <citation type="journal article" date="2016" name="Nat. Commun.">
        <title>Extremotolerant tardigrade genome and improved radiotolerance of human cultured cells by tardigrade-unique protein.</title>
        <authorList>
            <person name="Hashimoto T."/>
            <person name="Horikawa D.D."/>
            <person name="Saito Y."/>
            <person name="Kuwahara H."/>
            <person name="Kozuka-Hata H."/>
            <person name="Shin-I T."/>
            <person name="Minakuchi Y."/>
            <person name="Ohishi K."/>
            <person name="Motoyama A."/>
            <person name="Aizu T."/>
            <person name="Enomoto A."/>
            <person name="Kondo K."/>
            <person name="Tanaka S."/>
            <person name="Hara Y."/>
            <person name="Koshikawa S."/>
            <person name="Sagara H."/>
            <person name="Miura T."/>
            <person name="Yokobori S."/>
            <person name="Miyagawa K."/>
            <person name="Suzuki Y."/>
            <person name="Kubo T."/>
            <person name="Oyama M."/>
            <person name="Kohara Y."/>
            <person name="Fujiyama A."/>
            <person name="Arakawa K."/>
            <person name="Katayama T."/>
            <person name="Toyoda A."/>
            <person name="Kunieda T."/>
        </authorList>
    </citation>
    <scope>NUCLEOTIDE SEQUENCE [LARGE SCALE GENOMIC DNA]</scope>
    <source>
        <strain evidence="1 2">YOKOZUNA-1</strain>
    </source>
</reference>
<keyword evidence="2" id="KW-1185">Reference proteome</keyword>